<dbReference type="Proteomes" id="UP001439008">
    <property type="component" value="Unassembled WGS sequence"/>
</dbReference>
<comment type="caution">
    <text evidence="1">The sequence shown here is derived from an EMBL/GenBank/DDBJ whole genome shotgun (WGS) entry which is preliminary data.</text>
</comment>
<evidence type="ECO:0000313" key="1">
    <source>
        <dbReference type="EMBL" id="MES1922266.1"/>
    </source>
</evidence>
<gene>
    <name evidence="1" type="ORF">MHBO_003774</name>
</gene>
<sequence length="113" mass="12933">MLVSIVLKGRKAIWHSEESEVFAANSLEQLEDEFEVLEDSRDDFKNIVSANWRYWWQPCLSEKCFVNGKYVTRGAKAINKRTGGVMENYEVLPLICGVYGGKDDICQVTTSYN</sequence>
<protein>
    <submittedName>
        <fullName evidence="1">Uncharacterized protein</fullName>
    </submittedName>
</protein>
<proteinExistence type="predicted"/>
<organism evidence="1 2">
    <name type="scientific">Bonamia ostreae</name>
    <dbReference type="NCBI Taxonomy" id="126728"/>
    <lineage>
        <taxon>Eukaryota</taxon>
        <taxon>Sar</taxon>
        <taxon>Rhizaria</taxon>
        <taxon>Endomyxa</taxon>
        <taxon>Ascetosporea</taxon>
        <taxon>Haplosporida</taxon>
        <taxon>Bonamia</taxon>
    </lineage>
</organism>
<evidence type="ECO:0000313" key="2">
    <source>
        <dbReference type="Proteomes" id="UP001439008"/>
    </source>
</evidence>
<name>A0ABV2ARG1_9EUKA</name>
<accession>A0ABV2ARG1</accession>
<dbReference type="EMBL" id="JBDODL010002492">
    <property type="protein sequence ID" value="MES1922266.1"/>
    <property type="molecule type" value="Genomic_DNA"/>
</dbReference>
<reference evidence="1 2" key="1">
    <citation type="journal article" date="2024" name="BMC Biol.">
        <title>Comparative genomics of Ascetosporea gives new insight into the evolutionary basis for animal parasitism in Rhizaria.</title>
        <authorList>
            <person name="Hiltunen Thoren M."/>
            <person name="Onut-Brannstrom I."/>
            <person name="Alfjorden A."/>
            <person name="Peckova H."/>
            <person name="Swords F."/>
            <person name="Hooper C."/>
            <person name="Holzer A.S."/>
            <person name="Bass D."/>
            <person name="Burki F."/>
        </authorList>
    </citation>
    <scope>NUCLEOTIDE SEQUENCE [LARGE SCALE GENOMIC DNA]</scope>
    <source>
        <strain evidence="1">20-A016</strain>
    </source>
</reference>
<keyword evidence="2" id="KW-1185">Reference proteome</keyword>